<dbReference type="Proteomes" id="UP000509448">
    <property type="component" value="Chromosome"/>
</dbReference>
<dbReference type="AlphaFoldDB" id="A0A4V0P1R7"/>
<dbReference type="EMBL" id="AP018732">
    <property type="protein sequence ID" value="BBE42660.1"/>
    <property type="molecule type" value="Genomic_DNA"/>
</dbReference>
<accession>A0A4V0P1R7</accession>
<proteinExistence type="predicted"/>
<organism evidence="1 2">
    <name type="scientific">Conexivisphaera calida</name>
    <dbReference type="NCBI Taxonomy" id="1874277"/>
    <lineage>
        <taxon>Archaea</taxon>
        <taxon>Nitrososphaerota</taxon>
        <taxon>Conexivisphaeria</taxon>
        <taxon>Conexivisphaerales</taxon>
        <taxon>Conexivisphaeraceae</taxon>
        <taxon>Conexivisphaera</taxon>
    </lineage>
</organism>
<dbReference type="RefSeq" id="WP_174448872.1">
    <property type="nucleotide sequence ID" value="NZ_AP018732.1"/>
</dbReference>
<dbReference type="KEGG" id="ccai:NAS2_1271"/>
<dbReference type="GeneID" id="55585084"/>
<keyword evidence="2" id="KW-1185">Reference proteome</keyword>
<sequence length="94" mass="10490">MKIRVLMSLRDVERGLAGRALVSPGRREGDVLVQVPGEWPVLNYYLEGVGTGDAIEVTSAYREDVYGTYEVSMHAVARWLRDLGIEANVEVRPD</sequence>
<gene>
    <name evidence="1" type="ORF">NAS2_1271</name>
</gene>
<name>A0A4V0P1R7_9ARCH</name>
<evidence type="ECO:0000313" key="2">
    <source>
        <dbReference type="Proteomes" id="UP000509448"/>
    </source>
</evidence>
<reference evidence="1 2" key="1">
    <citation type="journal article" date="2019" name="ISME J.">
        <title>Isolation and characterization of a thermophilic sulfur- and iron-reducing thaumarchaeote from a terrestrial acidic hot spring.</title>
        <authorList>
            <person name="Kato S."/>
            <person name="Itoh T."/>
            <person name="Yuki M."/>
            <person name="Nagamori M."/>
            <person name="Ohnishi M."/>
            <person name="Uematsu K."/>
            <person name="Suzuki K."/>
            <person name="Takashina T."/>
            <person name="Ohkuma M."/>
        </authorList>
    </citation>
    <scope>NUCLEOTIDE SEQUENCE [LARGE SCALE GENOMIC DNA]</scope>
    <source>
        <strain evidence="1 2">NAS-02</strain>
    </source>
</reference>
<evidence type="ECO:0000313" key="1">
    <source>
        <dbReference type="EMBL" id="BBE42660.1"/>
    </source>
</evidence>
<protein>
    <submittedName>
        <fullName evidence="1">Uncharacterized protein</fullName>
    </submittedName>
</protein>